<gene>
    <name evidence="1" type="ORF">Klosneuvirus_4_85</name>
</gene>
<sequence>MDFSDTFTLSKIKKWFNDHKDKFEPVDNDIVGYKLNIDRPYWFEQHKKCDKIESKVFTGKSNEEIFIKMYETCLKELTWTKGARVNKGEPVDLLKYLRSFNEELNDKFGIVQKMGDQYIIFKVDDEIDDEIDEIDDNDSEDDDNCDYIVINEANKAKYEPILIKHIINDKMDFYGFGDGGCDCCFSVTELEKDTSLSLSDDE</sequence>
<evidence type="ECO:0000313" key="1">
    <source>
        <dbReference type="EMBL" id="ARF12270.1"/>
    </source>
</evidence>
<reference evidence="1" key="1">
    <citation type="journal article" date="2017" name="Science">
        <title>Giant viruses with an expanded complement of translation system components.</title>
        <authorList>
            <person name="Schulz F."/>
            <person name="Yutin N."/>
            <person name="Ivanova N.N."/>
            <person name="Ortega D.R."/>
            <person name="Lee T.K."/>
            <person name="Vierheilig J."/>
            <person name="Daims H."/>
            <person name="Horn M."/>
            <person name="Wagner M."/>
            <person name="Jensen G.J."/>
            <person name="Kyrpides N.C."/>
            <person name="Koonin E.V."/>
            <person name="Woyke T."/>
        </authorList>
    </citation>
    <scope>NUCLEOTIDE SEQUENCE</scope>
    <source>
        <strain evidence="1">KNV1</strain>
    </source>
</reference>
<protein>
    <submittedName>
        <fullName evidence="1">Uncharacterized protein</fullName>
    </submittedName>
</protein>
<organism evidence="1">
    <name type="scientific">Klosneuvirus KNV1</name>
    <dbReference type="NCBI Taxonomy" id="1977640"/>
    <lineage>
        <taxon>Viruses</taxon>
        <taxon>Varidnaviria</taxon>
        <taxon>Bamfordvirae</taxon>
        <taxon>Nucleocytoviricota</taxon>
        <taxon>Megaviricetes</taxon>
        <taxon>Imitervirales</taxon>
        <taxon>Mimiviridae</taxon>
        <taxon>Klosneuvirinae</taxon>
        <taxon>Klosneuvirus</taxon>
    </lineage>
</organism>
<dbReference type="EMBL" id="KY684111">
    <property type="protein sequence ID" value="ARF12270.1"/>
    <property type="molecule type" value="Genomic_DNA"/>
</dbReference>
<name>A0A1V0SKL7_9VIRU</name>
<accession>A0A1V0SKL7</accession>
<proteinExistence type="predicted"/>